<sequence length="164" mass="18846">MESLKEEVIRVHGCKEEVVMENESYCVSLLQFTNPRAFMICSTETKRNCSTQDIKEIFTCMTEFIKNNSELSPCYSFIDVTKTDVFTIQLLSTAADTFKNCKSFLETRLIGTVMKVDDEIFNNGFLSKALQRLYTPVRPVKWYRKPGDGSGFITEWEEKLGGIM</sequence>
<accession>A0A6C0J082</accession>
<protein>
    <submittedName>
        <fullName evidence="1">Uncharacterized protein</fullName>
    </submittedName>
</protein>
<organism evidence="1">
    <name type="scientific">viral metagenome</name>
    <dbReference type="NCBI Taxonomy" id="1070528"/>
    <lineage>
        <taxon>unclassified sequences</taxon>
        <taxon>metagenomes</taxon>
        <taxon>organismal metagenomes</taxon>
    </lineage>
</organism>
<dbReference type="EMBL" id="MN740291">
    <property type="protein sequence ID" value="QHT98259.1"/>
    <property type="molecule type" value="Genomic_DNA"/>
</dbReference>
<reference evidence="1" key="1">
    <citation type="journal article" date="2020" name="Nature">
        <title>Giant virus diversity and host interactions through global metagenomics.</title>
        <authorList>
            <person name="Schulz F."/>
            <person name="Roux S."/>
            <person name="Paez-Espino D."/>
            <person name="Jungbluth S."/>
            <person name="Walsh D.A."/>
            <person name="Denef V.J."/>
            <person name="McMahon K.D."/>
            <person name="Konstantinidis K.T."/>
            <person name="Eloe-Fadrosh E.A."/>
            <person name="Kyrpides N.C."/>
            <person name="Woyke T."/>
        </authorList>
    </citation>
    <scope>NUCLEOTIDE SEQUENCE</scope>
    <source>
        <strain evidence="1">GVMAG-M-3300025626-8</strain>
    </source>
</reference>
<evidence type="ECO:0000313" key="1">
    <source>
        <dbReference type="EMBL" id="QHT98259.1"/>
    </source>
</evidence>
<name>A0A6C0J082_9ZZZZ</name>
<proteinExistence type="predicted"/>
<dbReference type="AlphaFoldDB" id="A0A6C0J082"/>